<dbReference type="AlphaFoldDB" id="A0A4C1W3C1"/>
<keyword evidence="2" id="KW-1185">Reference proteome</keyword>
<proteinExistence type="predicted"/>
<gene>
    <name evidence="1" type="ORF">EVAR_44202_1</name>
</gene>
<comment type="caution">
    <text evidence="1">The sequence shown here is derived from an EMBL/GenBank/DDBJ whole genome shotgun (WGS) entry which is preliminary data.</text>
</comment>
<name>A0A4C1W3C1_EUMVA</name>
<protein>
    <submittedName>
        <fullName evidence="1">Uncharacterized protein</fullName>
    </submittedName>
</protein>
<reference evidence="1 2" key="1">
    <citation type="journal article" date="2019" name="Commun. Biol.">
        <title>The bagworm genome reveals a unique fibroin gene that provides high tensile strength.</title>
        <authorList>
            <person name="Kono N."/>
            <person name="Nakamura H."/>
            <person name="Ohtoshi R."/>
            <person name="Tomita M."/>
            <person name="Numata K."/>
            <person name="Arakawa K."/>
        </authorList>
    </citation>
    <scope>NUCLEOTIDE SEQUENCE [LARGE SCALE GENOMIC DNA]</scope>
</reference>
<accession>A0A4C1W3C1</accession>
<organism evidence="1 2">
    <name type="scientific">Eumeta variegata</name>
    <name type="common">Bagworm moth</name>
    <name type="synonym">Eumeta japonica</name>
    <dbReference type="NCBI Taxonomy" id="151549"/>
    <lineage>
        <taxon>Eukaryota</taxon>
        <taxon>Metazoa</taxon>
        <taxon>Ecdysozoa</taxon>
        <taxon>Arthropoda</taxon>
        <taxon>Hexapoda</taxon>
        <taxon>Insecta</taxon>
        <taxon>Pterygota</taxon>
        <taxon>Neoptera</taxon>
        <taxon>Endopterygota</taxon>
        <taxon>Lepidoptera</taxon>
        <taxon>Glossata</taxon>
        <taxon>Ditrysia</taxon>
        <taxon>Tineoidea</taxon>
        <taxon>Psychidae</taxon>
        <taxon>Oiketicinae</taxon>
        <taxon>Eumeta</taxon>
    </lineage>
</organism>
<sequence length="212" mass="23777">MFVDKAPYLMSLQASRTYQAIRKHFKDRHYRFSQSATSGPCRRLLRLVCDCGECTARMRHHDHEYGFVMLPAAPEWRDGGGGESPRWETEEYDFALDAFEFQERIVHTWVFFTLLMGVGTGRRTYILPHARASSRRGYDPDGSGDGPLPGVLSVYTSPLIESSSGVWEEVFVVVLWGGIGRSATSLGLVRCSGGIHRGPGQRCQTSGEQRAR</sequence>
<evidence type="ECO:0000313" key="2">
    <source>
        <dbReference type="Proteomes" id="UP000299102"/>
    </source>
</evidence>
<dbReference type="EMBL" id="BGZK01000456">
    <property type="protein sequence ID" value="GBP44674.1"/>
    <property type="molecule type" value="Genomic_DNA"/>
</dbReference>
<dbReference type="Proteomes" id="UP000299102">
    <property type="component" value="Unassembled WGS sequence"/>
</dbReference>
<evidence type="ECO:0000313" key="1">
    <source>
        <dbReference type="EMBL" id="GBP44674.1"/>
    </source>
</evidence>